<protein>
    <submittedName>
        <fullName evidence="1">Uncharacterized protein</fullName>
    </submittedName>
</protein>
<proteinExistence type="predicted"/>
<sequence>MTRAPLIPPLPPRSYAEFEEGFKDSGTAELLPRYEDITQDGRVILTALAHGLGASAWRTLLRELPAIERFREEGILPILSRMVIVGEQGPFSVNTPVRYVGTWRFARERNGDRLFLNMWLEARAPVASTFGPTPGRNAETAVCGRIFAEHVITRPFGPPEKRKVTRLEAPGIPATVEEYDFESAESLVGDATLEDGGDMQFGLMHTDSNQHVNSLVYPRLFEEAVVRRLFSSSSSSSSSAPELSVDPKSLVARAVEMRWRKPFFTGDRAQLGLRLVPPPADSPWKTSAIGAFSPVGAGSKPSCTLQLWMA</sequence>
<keyword evidence="2" id="KW-1185">Reference proteome</keyword>
<dbReference type="InterPro" id="IPR029069">
    <property type="entry name" value="HotDog_dom_sf"/>
</dbReference>
<accession>A0A0K1QC86</accession>
<name>A0A0K1QC86_9BACT</name>
<evidence type="ECO:0000313" key="2">
    <source>
        <dbReference type="Proteomes" id="UP000064967"/>
    </source>
</evidence>
<dbReference type="OrthoDB" id="5511369at2"/>
<dbReference type="Gene3D" id="3.10.129.10">
    <property type="entry name" value="Hotdog Thioesterase"/>
    <property type="match status" value="1"/>
</dbReference>
<dbReference type="RefSeq" id="WP_146654125.1">
    <property type="nucleotide sequence ID" value="NZ_CP012333.1"/>
</dbReference>
<gene>
    <name evidence="1" type="ORF">AKJ09_10001</name>
</gene>
<organism evidence="1 2">
    <name type="scientific">Labilithrix luteola</name>
    <dbReference type="NCBI Taxonomy" id="1391654"/>
    <lineage>
        <taxon>Bacteria</taxon>
        <taxon>Pseudomonadati</taxon>
        <taxon>Myxococcota</taxon>
        <taxon>Polyangia</taxon>
        <taxon>Polyangiales</taxon>
        <taxon>Labilitrichaceae</taxon>
        <taxon>Labilithrix</taxon>
    </lineage>
</organism>
<dbReference type="Proteomes" id="UP000064967">
    <property type="component" value="Chromosome"/>
</dbReference>
<dbReference type="SUPFAM" id="SSF54637">
    <property type="entry name" value="Thioesterase/thiol ester dehydrase-isomerase"/>
    <property type="match status" value="1"/>
</dbReference>
<reference evidence="1 2" key="1">
    <citation type="submission" date="2015-08" db="EMBL/GenBank/DDBJ databases">
        <authorList>
            <person name="Babu N.S."/>
            <person name="Beckwith C.J."/>
            <person name="Beseler K.G."/>
            <person name="Brison A."/>
            <person name="Carone J.V."/>
            <person name="Caskin T.P."/>
            <person name="Diamond M."/>
            <person name="Durham M.E."/>
            <person name="Foxe J.M."/>
            <person name="Go M."/>
            <person name="Henderson B.A."/>
            <person name="Jones I.B."/>
            <person name="McGettigan J.A."/>
            <person name="Micheletti S.J."/>
            <person name="Nasrallah M.E."/>
            <person name="Ortiz D."/>
            <person name="Piller C.R."/>
            <person name="Privatt S.R."/>
            <person name="Schneider S.L."/>
            <person name="Sharp S."/>
            <person name="Smith T.C."/>
            <person name="Stanton J.D."/>
            <person name="Ullery H.E."/>
            <person name="Wilson R.J."/>
            <person name="Serrano M.G."/>
            <person name="Buck G."/>
            <person name="Lee V."/>
            <person name="Wang Y."/>
            <person name="Carvalho R."/>
            <person name="Voegtly L."/>
            <person name="Shi R."/>
            <person name="Duckworth R."/>
            <person name="Johnson A."/>
            <person name="Loviza R."/>
            <person name="Walstead R."/>
            <person name="Shah Z."/>
            <person name="Kiflezghi M."/>
            <person name="Wade K."/>
            <person name="Ball S.L."/>
            <person name="Bradley K.W."/>
            <person name="Asai D.J."/>
            <person name="Bowman C.A."/>
            <person name="Russell D.A."/>
            <person name="Pope W.H."/>
            <person name="Jacobs-Sera D."/>
            <person name="Hendrix R.W."/>
            <person name="Hatfull G.F."/>
        </authorList>
    </citation>
    <scope>NUCLEOTIDE SEQUENCE [LARGE SCALE GENOMIC DNA]</scope>
    <source>
        <strain evidence="1 2">DSM 27648</strain>
    </source>
</reference>
<dbReference type="STRING" id="1391654.AKJ09_10001"/>
<evidence type="ECO:0000313" key="1">
    <source>
        <dbReference type="EMBL" id="AKV03338.1"/>
    </source>
</evidence>
<dbReference type="KEGG" id="llu:AKJ09_10001"/>
<dbReference type="EMBL" id="CP012333">
    <property type="protein sequence ID" value="AKV03338.1"/>
    <property type="molecule type" value="Genomic_DNA"/>
</dbReference>
<dbReference type="AlphaFoldDB" id="A0A0K1QC86"/>